<dbReference type="GO" id="GO:0016787">
    <property type="term" value="F:hydrolase activity"/>
    <property type="evidence" value="ECO:0007669"/>
    <property type="project" value="UniProtKB-KW"/>
</dbReference>
<keyword evidence="4" id="KW-1185">Reference proteome</keyword>
<dbReference type="PANTHER" id="PTHR40841">
    <property type="entry name" value="SIDEROPHORE TRIACETYLFUSARININE C ESTERASE"/>
    <property type="match status" value="1"/>
</dbReference>
<dbReference type="EMBL" id="JAZDQT010000004">
    <property type="protein sequence ID" value="MEE1947327.1"/>
    <property type="molecule type" value="Genomic_DNA"/>
</dbReference>
<evidence type="ECO:0000313" key="4">
    <source>
        <dbReference type="Proteomes" id="UP001336835"/>
    </source>
</evidence>
<evidence type="ECO:0000256" key="1">
    <source>
        <dbReference type="ARBA" id="ARBA00005622"/>
    </source>
</evidence>
<name>A0ABU7ICX7_9SPHI</name>
<dbReference type="InterPro" id="IPR029058">
    <property type="entry name" value="AB_hydrolase_fold"/>
</dbReference>
<sequence>MLGKVEKIKSTLLKEERTLNIYLPEGYREKSTEKYPVIYLLDGSANEDFIHTVGVVQFLGMIEFIPKAIVVGIANVDRKRDFTFPTTVSEDKKDFPTTGSSAKFIDFLAKELQPFIEKKYHVGNKTIVGQSLGGLLATEIFLKKPDLFDNYLIVSPSLWWDNESLLNQASGLLAKQVNRKQVYLAVGNEHKQMVAEAEKFGKLLQESKVIQSKFEYFEKEDHLTILHHAVYNGLQVLFPKKTK</sequence>
<dbReference type="SUPFAM" id="SSF53474">
    <property type="entry name" value="alpha/beta-Hydrolases"/>
    <property type="match status" value="1"/>
</dbReference>
<reference evidence="3 4" key="1">
    <citation type="submission" date="2024-01" db="EMBL/GenBank/DDBJ databases">
        <title>Pedobacter sp. nov., isolated from fresh soil.</title>
        <authorList>
            <person name="Le N.T.T."/>
        </authorList>
    </citation>
    <scope>NUCLEOTIDE SEQUENCE [LARGE SCALE GENOMIC DNA]</scope>
    <source>
        <strain evidence="3 4">KR3-3</strain>
    </source>
</reference>
<evidence type="ECO:0000256" key="2">
    <source>
        <dbReference type="ARBA" id="ARBA00022801"/>
    </source>
</evidence>
<protein>
    <submittedName>
        <fullName evidence="3">Alpha/beta fold hydrolase</fullName>
    </submittedName>
</protein>
<dbReference type="PANTHER" id="PTHR40841:SF2">
    <property type="entry name" value="SIDEROPHORE-DEGRADING ESTERASE (EUROFUNG)"/>
    <property type="match status" value="1"/>
</dbReference>
<dbReference type="Proteomes" id="UP001336835">
    <property type="component" value="Unassembled WGS sequence"/>
</dbReference>
<gene>
    <name evidence="3" type="ORF">VRU48_19530</name>
</gene>
<dbReference type="InterPro" id="IPR000801">
    <property type="entry name" value="Esterase-like"/>
</dbReference>
<dbReference type="Pfam" id="PF00756">
    <property type="entry name" value="Esterase"/>
    <property type="match status" value="1"/>
</dbReference>
<dbReference type="RefSeq" id="WP_330109610.1">
    <property type="nucleotide sequence ID" value="NZ_JAZDQT010000004.1"/>
</dbReference>
<comment type="similarity">
    <text evidence="1">Belongs to the esterase D family.</text>
</comment>
<keyword evidence="2 3" id="KW-0378">Hydrolase</keyword>
<evidence type="ECO:0000313" key="3">
    <source>
        <dbReference type="EMBL" id="MEE1947327.1"/>
    </source>
</evidence>
<accession>A0ABU7ICX7</accession>
<comment type="caution">
    <text evidence="3">The sequence shown here is derived from an EMBL/GenBank/DDBJ whole genome shotgun (WGS) entry which is preliminary data.</text>
</comment>
<organism evidence="3 4">
    <name type="scientific">Pedobacter albus</name>
    <dbReference type="NCBI Taxonomy" id="3113905"/>
    <lineage>
        <taxon>Bacteria</taxon>
        <taxon>Pseudomonadati</taxon>
        <taxon>Bacteroidota</taxon>
        <taxon>Sphingobacteriia</taxon>
        <taxon>Sphingobacteriales</taxon>
        <taxon>Sphingobacteriaceae</taxon>
        <taxon>Pedobacter</taxon>
    </lineage>
</organism>
<dbReference type="InterPro" id="IPR052558">
    <property type="entry name" value="Siderophore_Hydrolase_D"/>
</dbReference>
<proteinExistence type="inferred from homology"/>
<dbReference type="Gene3D" id="3.40.50.1820">
    <property type="entry name" value="alpha/beta hydrolase"/>
    <property type="match status" value="1"/>
</dbReference>